<dbReference type="AlphaFoldDB" id="A0A662ZL27"/>
<evidence type="ECO:0000313" key="1">
    <source>
        <dbReference type="EMBL" id="SFP70912.1"/>
    </source>
</evidence>
<gene>
    <name evidence="1" type="ORF">SAMN02910344_02109</name>
</gene>
<proteinExistence type="predicted"/>
<reference evidence="1 2" key="1">
    <citation type="submission" date="2016-10" db="EMBL/GenBank/DDBJ databases">
        <authorList>
            <person name="Varghese N."/>
            <person name="Submissions S."/>
        </authorList>
    </citation>
    <scope>NUCLEOTIDE SEQUENCE [LARGE SCALE GENOMIC DNA]</scope>
    <source>
        <strain evidence="1 2">DSM 1361</strain>
    </source>
</reference>
<dbReference type="InterPro" id="IPR019036">
    <property type="entry name" value="Restrct_endonuc_II_ApaLI"/>
</dbReference>
<dbReference type="RefSeq" id="WP_093143507.1">
    <property type="nucleotide sequence ID" value="NZ_FOXF01000060.1"/>
</dbReference>
<dbReference type="EMBL" id="FOXF01000060">
    <property type="protein sequence ID" value="SFP70912.1"/>
    <property type="molecule type" value="Genomic_DNA"/>
</dbReference>
<sequence>MNEYVYNEIKSLSEQYKRELDKRVNLRIEEMRKDDKSHYLLYGVLGIDNVEGDQIDIYQNKGRFLYQYAGSFLEKAVMICFKHKFHNAEKARVENPFEGTPKNFEIDCLVGTDAHELKWRDATTDGDHINKGRRRIEAIKYWGYTPIRLMFYEPQRKQARDIQQKLKALYMEVGGKYYSGEEAWQYVTNYTGVDLNEILEAISRES</sequence>
<dbReference type="GO" id="GO:0004519">
    <property type="term" value="F:endonuclease activity"/>
    <property type="evidence" value="ECO:0007669"/>
    <property type="project" value="UniProtKB-KW"/>
</dbReference>
<keyword evidence="2" id="KW-1185">Reference proteome</keyword>
<keyword evidence="1" id="KW-0378">Hydrolase</keyword>
<accession>A0A662ZL27</accession>
<dbReference type="Proteomes" id="UP000243745">
    <property type="component" value="Unassembled WGS sequence"/>
</dbReference>
<keyword evidence="1" id="KW-0540">Nuclease</keyword>
<organism evidence="1 2">
    <name type="scientific">Ruminobacter amylophilus</name>
    <dbReference type="NCBI Taxonomy" id="867"/>
    <lineage>
        <taxon>Bacteria</taxon>
        <taxon>Pseudomonadati</taxon>
        <taxon>Pseudomonadota</taxon>
        <taxon>Gammaproteobacteria</taxon>
        <taxon>Aeromonadales</taxon>
        <taxon>Succinivibrionaceae</taxon>
        <taxon>Ruminobacter</taxon>
    </lineage>
</organism>
<keyword evidence="1" id="KW-0255">Endonuclease</keyword>
<dbReference type="Pfam" id="PF09499">
    <property type="entry name" value="RE_ApaLI"/>
    <property type="match status" value="1"/>
</dbReference>
<name>A0A662ZL27_9GAMM</name>
<protein>
    <submittedName>
        <fullName evidence="1">ApaLI-like restriction endonuclease</fullName>
    </submittedName>
</protein>
<evidence type="ECO:0000313" key="2">
    <source>
        <dbReference type="Proteomes" id="UP000243745"/>
    </source>
</evidence>
<dbReference type="OrthoDB" id="7059266at2"/>